<reference evidence="9 10" key="1">
    <citation type="submission" date="2018-08" db="EMBL/GenBank/DDBJ databases">
        <title>Genomic investigation of the strawberry pathogen Phytophthora fragariae indicates pathogenicity is determined by transcriptional variation in three key races.</title>
        <authorList>
            <person name="Adams T.M."/>
            <person name="Armitage A.D."/>
            <person name="Sobczyk M.K."/>
            <person name="Bates H.J."/>
            <person name="Dunwell J.M."/>
            <person name="Nellist C.F."/>
            <person name="Harrison R.J."/>
        </authorList>
    </citation>
    <scope>NUCLEOTIDE SEQUENCE [LARGE SCALE GENOMIC DNA]</scope>
    <source>
        <strain evidence="8 11">A4</strain>
        <strain evidence="7 12">BC-1</strain>
        <strain evidence="6 10">NOV-27</strain>
        <strain evidence="5 13">NOV-5</strain>
        <strain evidence="4 14">NOV-71</strain>
        <strain evidence="2 9">NOV-9</strain>
        <strain evidence="3 15">SCRP245</strain>
    </source>
</reference>
<dbReference type="EMBL" id="QXGA01000657">
    <property type="protein sequence ID" value="KAE9142956.1"/>
    <property type="molecule type" value="Genomic_DNA"/>
</dbReference>
<evidence type="ECO:0000313" key="12">
    <source>
        <dbReference type="Proteomes" id="UP000440367"/>
    </source>
</evidence>
<dbReference type="Proteomes" id="UP000433483">
    <property type="component" value="Unassembled WGS sequence"/>
</dbReference>
<dbReference type="AlphaFoldDB" id="A0A6A3YY31"/>
<accession>A0A6A3YY31</accession>
<dbReference type="Proteomes" id="UP000440367">
    <property type="component" value="Unassembled WGS sequence"/>
</dbReference>
<dbReference type="EMBL" id="QXFZ01000705">
    <property type="protein sequence ID" value="KAE9107450.1"/>
    <property type="molecule type" value="Genomic_DNA"/>
</dbReference>
<dbReference type="EMBL" id="QXGF01000758">
    <property type="protein sequence ID" value="KAE8935991.1"/>
    <property type="molecule type" value="Genomic_DNA"/>
</dbReference>
<evidence type="ECO:0000256" key="1">
    <source>
        <dbReference type="SAM" id="MobiDB-lite"/>
    </source>
</evidence>
<dbReference type="EMBL" id="QXGE01000663">
    <property type="protein sequence ID" value="KAE9306453.1"/>
    <property type="molecule type" value="Genomic_DNA"/>
</dbReference>
<gene>
    <name evidence="8" type="ORF">PF001_g12115</name>
    <name evidence="7" type="ORF">PF002_g14148</name>
    <name evidence="6" type="ORF">PF005_g12881</name>
    <name evidence="5" type="ORF">PF006_g11980</name>
    <name evidence="4" type="ORF">PF007_g13035</name>
    <name evidence="2" type="ORF">PF009_g14077</name>
    <name evidence="3" type="ORF">PF011_g11704</name>
</gene>
<evidence type="ECO:0000313" key="11">
    <source>
        <dbReference type="Proteomes" id="UP000437068"/>
    </source>
</evidence>
<dbReference type="Proteomes" id="UP000460718">
    <property type="component" value="Unassembled WGS sequence"/>
</dbReference>
<protein>
    <submittedName>
        <fullName evidence="7">Uncharacterized protein</fullName>
    </submittedName>
</protein>
<dbReference type="Proteomes" id="UP000440732">
    <property type="component" value="Unassembled WGS sequence"/>
</dbReference>
<evidence type="ECO:0000313" key="5">
    <source>
        <dbReference type="EMBL" id="KAE9142956.1"/>
    </source>
</evidence>
<evidence type="ECO:0000313" key="10">
    <source>
        <dbReference type="Proteomes" id="UP000433483"/>
    </source>
</evidence>
<evidence type="ECO:0000313" key="8">
    <source>
        <dbReference type="EMBL" id="KAE9306453.1"/>
    </source>
</evidence>
<evidence type="ECO:0000313" key="15">
    <source>
        <dbReference type="Proteomes" id="UP000460718"/>
    </source>
</evidence>
<dbReference type="Proteomes" id="UP000441208">
    <property type="component" value="Unassembled WGS sequence"/>
</dbReference>
<evidence type="ECO:0000313" key="4">
    <source>
        <dbReference type="EMBL" id="KAE9107450.1"/>
    </source>
</evidence>
<dbReference type="OrthoDB" id="10399047at2759"/>
<feature type="region of interest" description="Disordered" evidence="1">
    <location>
        <begin position="53"/>
        <end position="81"/>
    </location>
</feature>
<feature type="compositionally biased region" description="Gly residues" evidence="1">
    <location>
        <begin position="53"/>
        <end position="70"/>
    </location>
</feature>
<dbReference type="Proteomes" id="UP000437068">
    <property type="component" value="Unassembled WGS sequence"/>
</dbReference>
<evidence type="ECO:0000313" key="2">
    <source>
        <dbReference type="EMBL" id="KAE8935991.1"/>
    </source>
</evidence>
<evidence type="ECO:0000313" key="7">
    <source>
        <dbReference type="EMBL" id="KAE9226339.1"/>
    </source>
</evidence>
<sequence length="81" mass="8186">MPVAAARAPVRALTLMVFQSFPCCVPWHLACSTELNVMGGGGVADGSFRLRGGGSSRAGGWGRKMPGSGGDPVRSSGCHGP</sequence>
<dbReference type="EMBL" id="QXGB01000696">
    <property type="protein sequence ID" value="KAE9206760.1"/>
    <property type="molecule type" value="Genomic_DNA"/>
</dbReference>
<evidence type="ECO:0000313" key="9">
    <source>
        <dbReference type="Proteomes" id="UP000429523"/>
    </source>
</evidence>
<evidence type="ECO:0000313" key="14">
    <source>
        <dbReference type="Proteomes" id="UP000441208"/>
    </source>
</evidence>
<dbReference type="EMBL" id="QXGD01000744">
    <property type="protein sequence ID" value="KAE9226339.1"/>
    <property type="molecule type" value="Genomic_DNA"/>
</dbReference>
<evidence type="ECO:0000313" key="13">
    <source>
        <dbReference type="Proteomes" id="UP000440732"/>
    </source>
</evidence>
<name>A0A6A3YY31_9STRA</name>
<evidence type="ECO:0000313" key="3">
    <source>
        <dbReference type="EMBL" id="KAE9006188.1"/>
    </source>
</evidence>
<dbReference type="EMBL" id="QXFW01000656">
    <property type="protein sequence ID" value="KAE9006188.1"/>
    <property type="molecule type" value="Genomic_DNA"/>
</dbReference>
<proteinExistence type="predicted"/>
<comment type="caution">
    <text evidence="7">The sequence shown here is derived from an EMBL/GenBank/DDBJ whole genome shotgun (WGS) entry which is preliminary data.</text>
</comment>
<evidence type="ECO:0000313" key="6">
    <source>
        <dbReference type="EMBL" id="KAE9206760.1"/>
    </source>
</evidence>
<organism evidence="7 12">
    <name type="scientific">Phytophthora fragariae</name>
    <dbReference type="NCBI Taxonomy" id="53985"/>
    <lineage>
        <taxon>Eukaryota</taxon>
        <taxon>Sar</taxon>
        <taxon>Stramenopiles</taxon>
        <taxon>Oomycota</taxon>
        <taxon>Peronosporomycetes</taxon>
        <taxon>Peronosporales</taxon>
        <taxon>Peronosporaceae</taxon>
        <taxon>Phytophthora</taxon>
    </lineage>
</organism>
<keyword evidence="10" id="KW-1185">Reference proteome</keyword>
<dbReference type="Proteomes" id="UP000429523">
    <property type="component" value="Unassembled WGS sequence"/>
</dbReference>